<comment type="caution">
    <text evidence="8">The sequence shown here is derived from an EMBL/GenBank/DDBJ whole genome shotgun (WGS) entry which is preliminary data.</text>
</comment>
<dbReference type="Gene3D" id="3.30.565.10">
    <property type="entry name" value="Histidine kinase-like ATPase, C-terminal domain"/>
    <property type="match status" value="1"/>
</dbReference>
<dbReference type="SUPFAM" id="SSF47384">
    <property type="entry name" value="Homodimeric domain of signal transducing histidine kinase"/>
    <property type="match status" value="1"/>
</dbReference>
<comment type="catalytic activity">
    <reaction evidence="1">
        <text>ATP + protein L-histidine = ADP + protein N-phospho-L-histidine.</text>
        <dbReference type="EC" id="2.7.13.3"/>
    </reaction>
</comment>
<dbReference type="SUPFAM" id="SSF55874">
    <property type="entry name" value="ATPase domain of HSP90 chaperone/DNA topoisomerase II/histidine kinase"/>
    <property type="match status" value="1"/>
</dbReference>
<evidence type="ECO:0000313" key="8">
    <source>
        <dbReference type="EMBL" id="TFY97512.1"/>
    </source>
</evidence>
<dbReference type="Gene3D" id="3.40.50.2300">
    <property type="match status" value="1"/>
</dbReference>
<keyword evidence="3 4" id="KW-0597">Phosphoprotein</keyword>
<proteinExistence type="predicted"/>
<dbReference type="InterPro" id="IPR011006">
    <property type="entry name" value="CheY-like_superfamily"/>
</dbReference>
<dbReference type="Pfam" id="PF00512">
    <property type="entry name" value="HisKA"/>
    <property type="match status" value="1"/>
</dbReference>
<dbReference type="PROSITE" id="PS50109">
    <property type="entry name" value="HIS_KIN"/>
    <property type="match status" value="1"/>
</dbReference>
<evidence type="ECO:0000313" key="9">
    <source>
        <dbReference type="Proteomes" id="UP000297564"/>
    </source>
</evidence>
<dbReference type="Pfam" id="PF00072">
    <property type="entry name" value="Response_reg"/>
    <property type="match status" value="1"/>
</dbReference>
<name>A0A4Z0BDY7_9BURK</name>
<dbReference type="EC" id="2.7.13.3" evidence="2"/>
<evidence type="ECO:0000256" key="1">
    <source>
        <dbReference type="ARBA" id="ARBA00000085"/>
    </source>
</evidence>
<dbReference type="InterPro" id="IPR005467">
    <property type="entry name" value="His_kinase_dom"/>
</dbReference>
<dbReference type="InterPro" id="IPR036890">
    <property type="entry name" value="HATPase_C_sf"/>
</dbReference>
<feature type="domain" description="Response regulatory" evidence="7">
    <location>
        <begin position="293"/>
        <end position="411"/>
    </location>
</feature>
<dbReference type="SMART" id="SM00388">
    <property type="entry name" value="HisKA"/>
    <property type="match status" value="1"/>
</dbReference>
<dbReference type="PANTHER" id="PTHR45339:SF5">
    <property type="entry name" value="HISTIDINE KINASE"/>
    <property type="match status" value="1"/>
</dbReference>
<dbReference type="InterPro" id="IPR003594">
    <property type="entry name" value="HATPase_dom"/>
</dbReference>
<dbReference type="Pfam" id="PF02518">
    <property type="entry name" value="HATPase_c"/>
    <property type="match status" value="1"/>
</dbReference>
<dbReference type="Gene3D" id="1.10.287.130">
    <property type="match status" value="1"/>
</dbReference>
<reference evidence="8 9" key="1">
    <citation type="submission" date="2019-03" db="EMBL/GenBank/DDBJ databases">
        <title>Ramlibacter rhizophilus CCTCC AB2015357, whole genome shotgun sequence.</title>
        <authorList>
            <person name="Zhang X."/>
            <person name="Feng G."/>
            <person name="Zhu H."/>
        </authorList>
    </citation>
    <scope>NUCLEOTIDE SEQUENCE [LARGE SCALE GENOMIC DNA]</scope>
    <source>
        <strain evidence="8 9">CCTCC AB2015357</strain>
    </source>
</reference>
<gene>
    <name evidence="8" type="ORF">EZ242_18505</name>
</gene>
<keyword evidence="9" id="KW-1185">Reference proteome</keyword>
<protein>
    <recommendedName>
        <fullName evidence="2">histidine kinase</fullName>
        <ecNumber evidence="2">2.7.13.3</ecNumber>
    </recommendedName>
</protein>
<dbReference type="CDD" id="cd17546">
    <property type="entry name" value="REC_hyHK_CKI1_RcsC-like"/>
    <property type="match status" value="1"/>
</dbReference>
<dbReference type="InterPro" id="IPR001789">
    <property type="entry name" value="Sig_transdc_resp-reg_receiver"/>
</dbReference>
<dbReference type="CDD" id="cd00082">
    <property type="entry name" value="HisKA"/>
    <property type="match status" value="1"/>
</dbReference>
<dbReference type="InterPro" id="IPR003661">
    <property type="entry name" value="HisK_dim/P_dom"/>
</dbReference>
<feature type="region of interest" description="Disordered" evidence="5">
    <location>
        <begin position="1"/>
        <end position="41"/>
    </location>
</feature>
<evidence type="ECO:0000256" key="3">
    <source>
        <dbReference type="ARBA" id="ARBA00022553"/>
    </source>
</evidence>
<dbReference type="InterPro" id="IPR036097">
    <property type="entry name" value="HisK_dim/P_sf"/>
</dbReference>
<feature type="modified residue" description="4-aspartylphosphate" evidence="4">
    <location>
        <position position="344"/>
    </location>
</feature>
<dbReference type="OrthoDB" id="5290456at2"/>
<dbReference type="PANTHER" id="PTHR45339">
    <property type="entry name" value="HYBRID SIGNAL TRANSDUCTION HISTIDINE KINASE J"/>
    <property type="match status" value="1"/>
</dbReference>
<dbReference type="PROSITE" id="PS50110">
    <property type="entry name" value="RESPONSE_REGULATORY"/>
    <property type="match status" value="1"/>
</dbReference>
<evidence type="ECO:0000256" key="5">
    <source>
        <dbReference type="SAM" id="MobiDB-lite"/>
    </source>
</evidence>
<dbReference type="Proteomes" id="UP000297564">
    <property type="component" value="Unassembled WGS sequence"/>
</dbReference>
<dbReference type="AlphaFoldDB" id="A0A4Z0BDY7"/>
<evidence type="ECO:0000259" key="6">
    <source>
        <dbReference type="PROSITE" id="PS50109"/>
    </source>
</evidence>
<accession>A0A4Z0BDY7</accession>
<evidence type="ECO:0000256" key="4">
    <source>
        <dbReference type="PROSITE-ProRule" id="PRU00169"/>
    </source>
</evidence>
<organism evidence="8 9">
    <name type="scientific">Ramlibacter rhizophilus</name>
    <dbReference type="NCBI Taxonomy" id="1781167"/>
    <lineage>
        <taxon>Bacteria</taxon>
        <taxon>Pseudomonadati</taxon>
        <taxon>Pseudomonadota</taxon>
        <taxon>Betaproteobacteria</taxon>
        <taxon>Burkholderiales</taxon>
        <taxon>Comamonadaceae</taxon>
        <taxon>Ramlibacter</taxon>
    </lineage>
</organism>
<feature type="domain" description="Histidine kinase" evidence="6">
    <location>
        <begin position="52"/>
        <end position="271"/>
    </location>
</feature>
<dbReference type="GO" id="GO:0000155">
    <property type="term" value="F:phosphorelay sensor kinase activity"/>
    <property type="evidence" value="ECO:0007669"/>
    <property type="project" value="InterPro"/>
</dbReference>
<evidence type="ECO:0000259" key="7">
    <source>
        <dbReference type="PROSITE" id="PS50110"/>
    </source>
</evidence>
<evidence type="ECO:0000256" key="2">
    <source>
        <dbReference type="ARBA" id="ARBA00012438"/>
    </source>
</evidence>
<dbReference type="EMBL" id="SMLL01000007">
    <property type="protein sequence ID" value="TFY97512.1"/>
    <property type="molecule type" value="Genomic_DNA"/>
</dbReference>
<dbReference type="SMART" id="SM00448">
    <property type="entry name" value="REC"/>
    <property type="match status" value="1"/>
</dbReference>
<feature type="compositionally biased region" description="Low complexity" evidence="5">
    <location>
        <begin position="22"/>
        <end position="41"/>
    </location>
</feature>
<sequence>MRSSGNMRRVKNNSKAPICASPLHAPQPALAPQTAQRPQQPPALSLTHFAASMSHEIRTPLNAIVGLAQLALNDDMPPATREHLQKIQRASSHLAMLMEDVLDFTHAQAGTLQLHQADFKLRPSLEASVDVIRQMCRSHGLDLFVQVAPELPKSLVGDAARLGQMLLNGAALMAQLAGEDDRVELGVRMASRSADDLLLVFELRRAGVLLPAREIARLLQGPGPGALPPQRDVGFGLALCGQLAALMGGELGIDSEAGEGTALWFTARLRLAAAAGAEVAEFDGPPEAIAGLRVLVVEDDLLAREVLTQLLELAQVRVRAAAHGAEALAALQADPAGCDLVLMDIQMPVMDGLEATRRIRADARWAALPVIALTGNVLEKDRADCWAAGASDFLSKPVDAGKLWSALAHWAPGSRTPA</sequence>
<dbReference type="SUPFAM" id="SSF52172">
    <property type="entry name" value="CheY-like"/>
    <property type="match status" value="1"/>
</dbReference>